<evidence type="ECO:0000256" key="1">
    <source>
        <dbReference type="SAM" id="Phobius"/>
    </source>
</evidence>
<protein>
    <submittedName>
        <fullName evidence="2">Uncharacterized protein</fullName>
    </submittedName>
</protein>
<keyword evidence="1" id="KW-1133">Transmembrane helix</keyword>
<organism evidence="2 3">
    <name type="scientific">Shouchella lonarensis</name>
    <dbReference type="NCBI Taxonomy" id="1464122"/>
    <lineage>
        <taxon>Bacteria</taxon>
        <taxon>Bacillati</taxon>
        <taxon>Bacillota</taxon>
        <taxon>Bacilli</taxon>
        <taxon>Bacillales</taxon>
        <taxon>Bacillaceae</taxon>
        <taxon>Shouchella</taxon>
    </lineage>
</organism>
<dbReference type="Proteomes" id="UP000242662">
    <property type="component" value="Unassembled WGS sequence"/>
</dbReference>
<name>A0A1G6GTR0_9BACI</name>
<dbReference type="EMBL" id="FMYM01000002">
    <property type="protein sequence ID" value="SDB85349.1"/>
    <property type="molecule type" value="Genomic_DNA"/>
</dbReference>
<dbReference type="AlphaFoldDB" id="A0A1G6GTR0"/>
<evidence type="ECO:0000313" key="3">
    <source>
        <dbReference type="Proteomes" id="UP000242662"/>
    </source>
</evidence>
<dbReference type="STRING" id="1464122.SAMN05421737_10210"/>
<reference evidence="3" key="1">
    <citation type="submission" date="2016-09" db="EMBL/GenBank/DDBJ databases">
        <authorList>
            <person name="Varghese N."/>
            <person name="Submissions S."/>
        </authorList>
    </citation>
    <scope>NUCLEOTIDE SEQUENCE [LARGE SCALE GENOMIC DNA]</scope>
    <source>
        <strain evidence="3">25nlg</strain>
    </source>
</reference>
<gene>
    <name evidence="2" type="ORF">SAMN05421737_10210</name>
</gene>
<dbReference type="RefSeq" id="WP_090774600.1">
    <property type="nucleotide sequence ID" value="NZ_FMYM01000002.1"/>
</dbReference>
<keyword evidence="3" id="KW-1185">Reference proteome</keyword>
<feature type="transmembrane region" description="Helical" evidence="1">
    <location>
        <begin position="31"/>
        <end position="49"/>
    </location>
</feature>
<proteinExistence type="predicted"/>
<keyword evidence="1" id="KW-0812">Transmembrane</keyword>
<evidence type="ECO:0000313" key="2">
    <source>
        <dbReference type="EMBL" id="SDB85349.1"/>
    </source>
</evidence>
<sequence length="61" mass="7075">MDKKTIAGTILMMFLIDHFIGDYFPGYKDYFIGRVVLLIIAVLLVFLYLKKDKEDEAADRS</sequence>
<keyword evidence="1" id="KW-0472">Membrane</keyword>
<accession>A0A1G6GTR0</accession>